<dbReference type="SUPFAM" id="SSF54593">
    <property type="entry name" value="Glyoxalase/Bleomycin resistance protein/Dihydroxybiphenyl dioxygenase"/>
    <property type="match status" value="1"/>
</dbReference>
<evidence type="ECO:0000313" key="2">
    <source>
        <dbReference type="EMBL" id="QSB16599.1"/>
    </source>
</evidence>
<dbReference type="RefSeq" id="WP_239678826.1">
    <property type="nucleotide sequence ID" value="NZ_CP070499.1"/>
</dbReference>
<dbReference type="KEGG" id="nhy:JQS43_10160"/>
<protein>
    <submittedName>
        <fullName evidence="2">VOC family protein</fullName>
    </submittedName>
</protein>
<reference evidence="2" key="1">
    <citation type="submission" date="2021-02" db="EMBL/GenBank/DDBJ databases">
        <title>Natrosporangium hydrolyticum gen. nov., sp. nov, a haloalkaliphilic actinobacterium from a soda solonchak soil.</title>
        <authorList>
            <person name="Sorokin D.Y."/>
            <person name="Khijniak T.V."/>
            <person name="Zakharycheva A.P."/>
            <person name="Boueva O.V."/>
            <person name="Ariskina E.V."/>
            <person name="Hahnke R.L."/>
            <person name="Bunk B."/>
            <person name="Sproer C."/>
            <person name="Schumann P."/>
            <person name="Evtushenko L.I."/>
            <person name="Kublanov I.V."/>
        </authorList>
    </citation>
    <scope>NUCLEOTIDE SEQUENCE</scope>
    <source>
        <strain evidence="2">DSM 106523</strain>
    </source>
</reference>
<gene>
    <name evidence="2" type="ORF">JQS43_10160</name>
</gene>
<name>A0A895YM95_9ACTN</name>
<evidence type="ECO:0000313" key="3">
    <source>
        <dbReference type="Proteomes" id="UP000662857"/>
    </source>
</evidence>
<organism evidence="2 3">
    <name type="scientific">Natronosporangium hydrolyticum</name>
    <dbReference type="NCBI Taxonomy" id="2811111"/>
    <lineage>
        <taxon>Bacteria</taxon>
        <taxon>Bacillati</taxon>
        <taxon>Actinomycetota</taxon>
        <taxon>Actinomycetes</taxon>
        <taxon>Micromonosporales</taxon>
        <taxon>Micromonosporaceae</taxon>
        <taxon>Natronosporangium</taxon>
    </lineage>
</organism>
<keyword evidence="3" id="KW-1185">Reference proteome</keyword>
<dbReference type="PANTHER" id="PTHR34109">
    <property type="entry name" value="BNAUNNG04460D PROTEIN-RELATED"/>
    <property type="match status" value="1"/>
</dbReference>
<accession>A0A895YM95</accession>
<dbReference type="CDD" id="cd07246">
    <property type="entry name" value="VOC_like"/>
    <property type="match status" value="1"/>
</dbReference>
<dbReference type="Gene3D" id="3.30.720.120">
    <property type="match status" value="1"/>
</dbReference>
<dbReference type="InterPro" id="IPR037523">
    <property type="entry name" value="VOC_core"/>
</dbReference>
<dbReference type="EMBL" id="CP070499">
    <property type="protein sequence ID" value="QSB16599.1"/>
    <property type="molecule type" value="Genomic_DNA"/>
</dbReference>
<dbReference type="AlphaFoldDB" id="A0A895YM95"/>
<sequence length="141" mass="14840">MATIVEVHPKLVVTDGAGAIEYYRSCLGAREQTRFTMPDGKIVHAALTIGGATVSVKDEGDGDLAPTSTGGTPVIMELTVDDADAVAEAMVAAGGRIVFPIADQPYGQRSGRVADPYGHLWIISHPLEELTPAEIQRRLAG</sequence>
<feature type="domain" description="VOC" evidence="1">
    <location>
        <begin position="3"/>
        <end position="126"/>
    </location>
</feature>
<dbReference type="Proteomes" id="UP000662857">
    <property type="component" value="Chromosome"/>
</dbReference>
<dbReference type="Pfam" id="PF00903">
    <property type="entry name" value="Glyoxalase"/>
    <property type="match status" value="1"/>
</dbReference>
<dbReference type="Gene3D" id="3.30.720.110">
    <property type="match status" value="1"/>
</dbReference>
<dbReference type="InterPro" id="IPR004360">
    <property type="entry name" value="Glyas_Fos-R_dOase_dom"/>
</dbReference>
<proteinExistence type="predicted"/>
<evidence type="ECO:0000259" key="1">
    <source>
        <dbReference type="PROSITE" id="PS51819"/>
    </source>
</evidence>
<dbReference type="PROSITE" id="PS51819">
    <property type="entry name" value="VOC"/>
    <property type="match status" value="1"/>
</dbReference>
<dbReference type="PANTHER" id="PTHR34109:SF1">
    <property type="entry name" value="VOC DOMAIN-CONTAINING PROTEIN"/>
    <property type="match status" value="1"/>
</dbReference>
<dbReference type="InterPro" id="IPR029068">
    <property type="entry name" value="Glyas_Bleomycin-R_OHBP_Dase"/>
</dbReference>